<evidence type="ECO:0000313" key="2">
    <source>
        <dbReference type="Proteomes" id="UP000001492"/>
    </source>
</evidence>
<dbReference type="Pfam" id="PF07015">
    <property type="entry name" value="VirC1"/>
    <property type="match status" value="1"/>
</dbReference>
<geneLocation type="plasmid" evidence="1 2">
    <name>pASTEX02</name>
</geneLocation>
<keyword evidence="1" id="KW-0614">Plasmid</keyword>
<dbReference type="Gene3D" id="3.40.50.300">
    <property type="entry name" value="P-loop containing nucleotide triphosphate hydrolases"/>
    <property type="match status" value="1"/>
</dbReference>
<dbReference type="AlphaFoldDB" id="E8RVW3"/>
<dbReference type="Proteomes" id="UP000001492">
    <property type="component" value="Plasmid pASTEX02"/>
</dbReference>
<keyword evidence="2" id="KW-1185">Reference proteome</keyword>
<accession>E8RVW3</accession>
<evidence type="ECO:0000313" key="1">
    <source>
        <dbReference type="EMBL" id="ADU15385.1"/>
    </source>
</evidence>
<protein>
    <submittedName>
        <fullName evidence="1">Putative partition protein ParA</fullName>
    </submittedName>
</protein>
<dbReference type="InterPro" id="IPR009744">
    <property type="entry name" value="VirC1"/>
</dbReference>
<dbReference type="SUPFAM" id="SSF52540">
    <property type="entry name" value="P-loop containing nucleoside triphosphate hydrolases"/>
    <property type="match status" value="1"/>
</dbReference>
<dbReference type="PANTHER" id="PTHR13696">
    <property type="entry name" value="P-LOOP CONTAINING NUCLEOSIDE TRIPHOSPHATE HYDROLASE"/>
    <property type="match status" value="1"/>
</dbReference>
<dbReference type="EMBL" id="CP002398">
    <property type="protein sequence ID" value="ADU15385.1"/>
    <property type="molecule type" value="Genomic_DNA"/>
</dbReference>
<gene>
    <name evidence="1" type="ordered locus">Astex_3775</name>
</gene>
<dbReference type="HOGENOM" id="CLU_037612_5_5_5"/>
<organism evidence="1 2">
    <name type="scientific">Asticcacaulis excentricus (strain ATCC 15261 / DSM 4724 / KCTC 12464 / NCIMB 9791 / VKM B-1370 / CB 48)</name>
    <dbReference type="NCBI Taxonomy" id="573065"/>
    <lineage>
        <taxon>Bacteria</taxon>
        <taxon>Pseudomonadati</taxon>
        <taxon>Pseudomonadota</taxon>
        <taxon>Alphaproteobacteria</taxon>
        <taxon>Caulobacterales</taxon>
        <taxon>Caulobacteraceae</taxon>
        <taxon>Asticcacaulis</taxon>
    </lineage>
</organism>
<dbReference type="InterPro" id="IPR027417">
    <property type="entry name" value="P-loop_NTPase"/>
</dbReference>
<sequence>MPVITFANSKGGSGKTTSSLLLACALAQNTATAIVDADPRKPLASWKKKSLDNGTFPKNLTVVSDISEDNITKTIEGLAEANTFVAVDLEGLASRMMSFAISRSDYIIVPCKEQQQDVEAALDVLKKLGQDFDMLGRRIPFALLFTMTKYVKSRSSRAIIEQLKNSPINVFRTEITERDPFSQIFMRGGTIYDLDKKVVTNIDKAIEEVDAFTLEVVDRLKQARQAAA</sequence>
<dbReference type="KEGG" id="aex:Astex_3775"/>
<dbReference type="RefSeq" id="WP_013481198.1">
    <property type="nucleotide sequence ID" value="NC_014819.1"/>
</dbReference>
<proteinExistence type="predicted"/>
<dbReference type="PIRSF" id="PIRSF009320">
    <property type="entry name" value="Nuc_binding_HP_1000"/>
    <property type="match status" value="1"/>
</dbReference>
<reference evidence="2" key="1">
    <citation type="submission" date="2010-12" db="EMBL/GenBank/DDBJ databases">
        <title>Complete sequence of plasmid 2 of Asticcacaulis excentricus CB 48.</title>
        <authorList>
            <consortium name="US DOE Joint Genome Institute"/>
            <person name="Lucas S."/>
            <person name="Copeland A."/>
            <person name="Lapidus A."/>
            <person name="Cheng J.-F."/>
            <person name="Bruce D."/>
            <person name="Goodwin L."/>
            <person name="Pitluck S."/>
            <person name="Teshima H."/>
            <person name="Davenport K."/>
            <person name="Detter J.C."/>
            <person name="Han C."/>
            <person name="Tapia R."/>
            <person name="Land M."/>
            <person name="Hauser L."/>
            <person name="Jeffries C."/>
            <person name="Kyrpides N."/>
            <person name="Ivanova N."/>
            <person name="Ovchinnikova G."/>
            <person name="Brun Y.V."/>
            <person name="Woyke T."/>
        </authorList>
    </citation>
    <scope>NUCLEOTIDE SEQUENCE [LARGE SCALE GENOMIC DNA]</scope>
    <source>
        <strain evidence="2">ATCC 15261 / DSM 4724 / KCTC 12464 / NCIMB 9791 / VKM B-1370 / CB 48</strain>
        <plasmid evidence="2">pASTEX02</plasmid>
    </source>
</reference>
<dbReference type="OrthoDB" id="113462at2"/>
<dbReference type="CDD" id="cd02042">
    <property type="entry name" value="ParAB_family"/>
    <property type="match status" value="1"/>
</dbReference>
<dbReference type="PANTHER" id="PTHR13696:SF96">
    <property type="entry name" value="COBQ_COBB_MIND_PARA NUCLEOTIDE BINDING DOMAIN-CONTAINING PROTEIN"/>
    <property type="match status" value="1"/>
</dbReference>
<name>E8RVW3_ASTEC</name>
<dbReference type="InterPro" id="IPR050678">
    <property type="entry name" value="DNA_Partitioning_ATPase"/>
</dbReference>